<dbReference type="InterPro" id="IPR004636">
    <property type="entry name" value="AcOrn/SuccOrn_fam"/>
</dbReference>
<comment type="subcellular location">
    <subcellularLocation>
        <location evidence="5">Cytoplasm</location>
    </subcellularLocation>
</comment>
<feature type="binding site" evidence="5">
    <location>
        <position position="262"/>
    </location>
    <ligand>
        <name>N(2)-acetyl-L-ornithine</name>
        <dbReference type="ChEBI" id="CHEBI:57805"/>
    </ligand>
</feature>
<feature type="binding site" evidence="5">
    <location>
        <begin position="205"/>
        <end position="208"/>
    </location>
    <ligand>
        <name>pyridoxal 5'-phosphate</name>
        <dbReference type="ChEBI" id="CHEBI:597326"/>
    </ligand>
</feature>
<keyword evidence="1 5" id="KW-0032">Aminotransferase</keyword>
<evidence type="ECO:0000256" key="4">
    <source>
        <dbReference type="ARBA" id="ARBA00022898"/>
    </source>
</evidence>
<dbReference type="InterPro" id="IPR049704">
    <property type="entry name" value="Aminotrans_3_PPA_site"/>
</dbReference>
<evidence type="ECO:0000256" key="5">
    <source>
        <dbReference type="HAMAP-Rule" id="MF_01107"/>
    </source>
</evidence>
<dbReference type="SUPFAM" id="SSF53383">
    <property type="entry name" value="PLP-dependent transferases"/>
    <property type="match status" value="1"/>
</dbReference>
<dbReference type="InterPro" id="IPR015421">
    <property type="entry name" value="PyrdxlP-dep_Trfase_major"/>
</dbReference>
<feature type="binding site" evidence="5">
    <location>
        <position position="120"/>
    </location>
    <ligand>
        <name>pyridoxal 5'-phosphate</name>
        <dbReference type="ChEBI" id="CHEBI:597326"/>
    </ligand>
</feature>
<evidence type="ECO:0000313" key="7">
    <source>
        <dbReference type="Proteomes" id="UP001549134"/>
    </source>
</evidence>
<dbReference type="PROSITE" id="PS00600">
    <property type="entry name" value="AA_TRANSFER_CLASS_3"/>
    <property type="match status" value="1"/>
</dbReference>
<keyword evidence="4 5" id="KW-0663">Pyridoxal phosphate</keyword>
<reference evidence="6 7" key="1">
    <citation type="submission" date="2024-06" db="EMBL/GenBank/DDBJ databases">
        <title>Genomic Encyclopedia of Type Strains, Phase IV (KMG-IV): sequencing the most valuable type-strain genomes for metagenomic binning, comparative biology and taxonomic classification.</title>
        <authorList>
            <person name="Goeker M."/>
        </authorList>
    </citation>
    <scope>NUCLEOTIDE SEQUENCE [LARGE SCALE GENOMIC DNA]</scope>
    <source>
        <strain evidence="6 7">DSM 29126</strain>
    </source>
</reference>
<feature type="modified residue" description="N6-(pyridoxal phosphate)lysine" evidence="5">
    <location>
        <position position="234"/>
    </location>
</feature>
<evidence type="ECO:0000256" key="3">
    <source>
        <dbReference type="ARBA" id="ARBA00022679"/>
    </source>
</evidence>
<dbReference type="Proteomes" id="UP001549134">
    <property type="component" value="Unassembled WGS sequence"/>
</dbReference>
<feature type="binding site" evidence="5">
    <location>
        <position position="123"/>
    </location>
    <ligand>
        <name>N(2)-acetyl-L-ornithine</name>
        <dbReference type="ChEBI" id="CHEBI:57805"/>
    </ligand>
</feature>
<dbReference type="Gene3D" id="3.40.640.10">
    <property type="entry name" value="Type I PLP-dependent aspartate aminotransferase-like (Major domain)"/>
    <property type="match status" value="1"/>
</dbReference>
<dbReference type="CDD" id="cd00610">
    <property type="entry name" value="OAT_like"/>
    <property type="match status" value="1"/>
</dbReference>
<comment type="pathway">
    <text evidence="5">Amino-acid biosynthesis; L-arginine biosynthesis; N(2)-acetyl-L-ornithine from L-glutamate: step 4/4.</text>
</comment>
<keyword evidence="2 5" id="KW-0028">Amino-acid biosynthesis</keyword>
<dbReference type="NCBIfam" id="NF003273">
    <property type="entry name" value="PRK04260.1"/>
    <property type="match status" value="1"/>
</dbReference>
<dbReference type="Gene3D" id="3.90.1150.10">
    <property type="entry name" value="Aspartate Aminotransferase, domain 1"/>
    <property type="match status" value="1"/>
</dbReference>
<sequence length="375" mass="40355">MTKLFQNYKRESIEFIKAAGTYLVDQEGNFYLDFSSGIGVTNLGFHKQVKQAVSEQLEAIWHSPNLYQNSLQEQVAGLLIGDEDYLAFFCNSGAESNEAAIKLARKFSGKSDIITFKQSFHGRTFGAMSATGQEKIQLGFGPLVEGFHYAIYNDLESVKQLVTENTAAVMLELVQGEGGVIPADKDFVAELAHYCKEQGLLLIVDEVQTGIGRTGTLFAYQQYGISPDIITLAKGLANGLPIGAMLGKSALGTAFTYGSHGTTFGGNKLVLSSSKAVLEILTEDFLAKVRVKASYLQDQLANQLGNLPTVVAIRGLGLMLGIQVTGDLGTIVTQARKNGLIVLTAGSDVIRLLPPLTITEEEIDKAVSILAECLS</sequence>
<comment type="catalytic activity">
    <reaction evidence="5">
        <text>N(2)-acetyl-L-ornithine + 2-oxoglutarate = N-acetyl-L-glutamate 5-semialdehyde + L-glutamate</text>
        <dbReference type="Rhea" id="RHEA:18049"/>
        <dbReference type="ChEBI" id="CHEBI:16810"/>
        <dbReference type="ChEBI" id="CHEBI:29123"/>
        <dbReference type="ChEBI" id="CHEBI:29985"/>
        <dbReference type="ChEBI" id="CHEBI:57805"/>
        <dbReference type="EC" id="2.6.1.11"/>
    </reaction>
</comment>
<dbReference type="PANTHER" id="PTHR11986">
    <property type="entry name" value="AMINOTRANSFERASE CLASS III"/>
    <property type="match status" value="1"/>
</dbReference>
<dbReference type="Pfam" id="PF00202">
    <property type="entry name" value="Aminotran_3"/>
    <property type="match status" value="1"/>
</dbReference>
<dbReference type="RefSeq" id="WP_237395172.1">
    <property type="nucleotide sequence ID" value="NZ_AP024276.1"/>
</dbReference>
<dbReference type="InterPro" id="IPR050103">
    <property type="entry name" value="Class-III_PLP-dep_AT"/>
</dbReference>
<dbReference type="NCBIfam" id="TIGR00707">
    <property type="entry name" value="argD"/>
    <property type="match status" value="1"/>
</dbReference>
<comment type="similarity">
    <text evidence="5">Belongs to the class-III pyridoxal-phosphate-dependent aminotransferase family. ArgD subfamily.</text>
</comment>
<keyword evidence="3 5" id="KW-0808">Transferase</keyword>
<organism evidence="6 7">
    <name type="scientific">Streptococcus parasuis</name>
    <dbReference type="NCBI Taxonomy" id="1501662"/>
    <lineage>
        <taxon>Bacteria</taxon>
        <taxon>Bacillati</taxon>
        <taxon>Bacillota</taxon>
        <taxon>Bacilli</taxon>
        <taxon>Lactobacillales</taxon>
        <taxon>Streptococcaceae</taxon>
        <taxon>Streptococcus</taxon>
    </lineage>
</organism>
<comment type="miscellaneous">
    <text evidence="5">May also have succinyldiaminopimelate aminotransferase activity, thus carrying out the corresponding step in lysine biosynthesis.</text>
</comment>
<dbReference type="GO" id="GO:0003992">
    <property type="term" value="F:N2-acetyl-L-ornithine:2-oxoglutarate 5-aminotransferase activity"/>
    <property type="evidence" value="ECO:0007669"/>
    <property type="project" value="UniProtKB-EC"/>
</dbReference>
<protein>
    <recommendedName>
        <fullName evidence="5">Acetylornithine aminotransferase</fullName>
        <shortName evidence="5">ACOAT</shortName>
        <ecNumber evidence="5">2.6.1.11</ecNumber>
    </recommendedName>
</protein>
<dbReference type="PIRSF" id="PIRSF000521">
    <property type="entry name" value="Transaminase_4ab_Lys_Orn"/>
    <property type="match status" value="1"/>
</dbReference>
<dbReference type="EMBL" id="JBEPLX010000010">
    <property type="protein sequence ID" value="MET3533951.1"/>
    <property type="molecule type" value="Genomic_DNA"/>
</dbReference>
<dbReference type="InterPro" id="IPR015424">
    <property type="entry name" value="PyrdxlP-dep_Trfase"/>
</dbReference>
<dbReference type="HAMAP" id="MF_01107">
    <property type="entry name" value="ArgD_aminotrans_3"/>
    <property type="match status" value="1"/>
</dbReference>
<dbReference type="PANTHER" id="PTHR11986:SF79">
    <property type="entry name" value="ACETYLORNITHINE AMINOTRANSFERASE, MITOCHONDRIAL"/>
    <property type="match status" value="1"/>
</dbReference>
<comment type="subunit">
    <text evidence="5">Homodimer.</text>
</comment>
<accession>A0ABV2ES07</accession>
<keyword evidence="5" id="KW-0055">Arginine biosynthesis</keyword>
<dbReference type="EC" id="2.6.1.11" evidence="5"/>
<feature type="binding site" evidence="5">
    <location>
        <position position="263"/>
    </location>
    <ligand>
        <name>pyridoxal 5'-phosphate</name>
        <dbReference type="ChEBI" id="CHEBI:597326"/>
    </ligand>
</feature>
<dbReference type="GeneID" id="78827410"/>
<dbReference type="InterPro" id="IPR005814">
    <property type="entry name" value="Aminotrans_3"/>
</dbReference>
<evidence type="ECO:0000256" key="2">
    <source>
        <dbReference type="ARBA" id="ARBA00022605"/>
    </source>
</evidence>
<feature type="binding site" evidence="5">
    <location>
        <begin position="93"/>
        <end position="94"/>
    </location>
    <ligand>
        <name>pyridoxal 5'-phosphate</name>
        <dbReference type="ChEBI" id="CHEBI:597326"/>
    </ligand>
</feature>
<gene>
    <name evidence="5" type="primary">argD</name>
    <name evidence="6" type="ORF">ABID50_001108</name>
</gene>
<keyword evidence="7" id="KW-1185">Reference proteome</keyword>
<evidence type="ECO:0000313" key="6">
    <source>
        <dbReference type="EMBL" id="MET3533951.1"/>
    </source>
</evidence>
<keyword evidence="5" id="KW-0963">Cytoplasm</keyword>
<name>A0ABV2ES07_9STRE</name>
<comment type="caution">
    <text evidence="6">The sequence shown here is derived from an EMBL/GenBank/DDBJ whole genome shotgun (WGS) entry which is preliminary data.</text>
</comment>
<evidence type="ECO:0000256" key="1">
    <source>
        <dbReference type="ARBA" id="ARBA00022576"/>
    </source>
</evidence>
<dbReference type="InterPro" id="IPR015422">
    <property type="entry name" value="PyrdxlP-dep_Trfase_small"/>
</dbReference>
<dbReference type="NCBIfam" id="NF002325">
    <property type="entry name" value="PRK01278.1"/>
    <property type="match status" value="1"/>
</dbReference>
<dbReference type="NCBIfam" id="NF002797">
    <property type="entry name" value="PRK02936.1"/>
    <property type="match status" value="1"/>
</dbReference>
<proteinExistence type="inferred from homology"/>
<comment type="cofactor">
    <cofactor evidence="5">
        <name>pyridoxal 5'-phosphate</name>
        <dbReference type="ChEBI" id="CHEBI:597326"/>
    </cofactor>
    <text evidence="5">Binds 1 pyridoxal phosphate per subunit.</text>
</comment>